<proteinExistence type="predicted"/>
<accession>A0ABM9DN30</accession>
<protein>
    <recommendedName>
        <fullName evidence="3">DUF768 domain-containing protein</fullName>
    </recommendedName>
</protein>
<name>A0ABM9DN30_9HYPH</name>
<evidence type="ECO:0000313" key="2">
    <source>
        <dbReference type="Proteomes" id="UP001153050"/>
    </source>
</evidence>
<sequence length="166" mass="18350">MGIPLRQRRWWMPWIDISVQALRQRNGPSIHSPMRTSLPIVGRGGISSGDHRHDDTEHPIPLIKEYVRLQLAATPQAGLVSGMDAGQRNAVIAAIMGDVSSSVQEAPTPVLFSNLYNASLTFGFAEDADRDPQSYPRWEADVHCSVCAGENREPSTRRVQKFSLSS</sequence>
<evidence type="ECO:0000313" key="1">
    <source>
        <dbReference type="EMBL" id="CAH2398055.1"/>
    </source>
</evidence>
<dbReference type="EMBL" id="CAKXZT010000101">
    <property type="protein sequence ID" value="CAH2398055.1"/>
    <property type="molecule type" value="Genomic_DNA"/>
</dbReference>
<dbReference type="Proteomes" id="UP001153050">
    <property type="component" value="Unassembled WGS sequence"/>
</dbReference>
<comment type="caution">
    <text evidence="1">The sequence shown here is derived from an EMBL/GenBank/DDBJ whole genome shotgun (WGS) entry which is preliminary data.</text>
</comment>
<gene>
    <name evidence="1" type="ORF">MES5069_190019</name>
</gene>
<reference evidence="1 2" key="1">
    <citation type="submission" date="2022-03" db="EMBL/GenBank/DDBJ databases">
        <authorList>
            <person name="Brunel B."/>
        </authorList>
    </citation>
    <scope>NUCLEOTIDE SEQUENCE [LARGE SCALE GENOMIC DNA]</scope>
    <source>
        <strain evidence="1">STM5069sample</strain>
    </source>
</reference>
<organism evidence="1 2">
    <name type="scientific">Mesorhizobium escarrei</name>
    <dbReference type="NCBI Taxonomy" id="666018"/>
    <lineage>
        <taxon>Bacteria</taxon>
        <taxon>Pseudomonadati</taxon>
        <taxon>Pseudomonadota</taxon>
        <taxon>Alphaproteobacteria</taxon>
        <taxon>Hyphomicrobiales</taxon>
        <taxon>Phyllobacteriaceae</taxon>
        <taxon>Mesorhizobium</taxon>
    </lineage>
</organism>
<evidence type="ECO:0008006" key="3">
    <source>
        <dbReference type="Google" id="ProtNLM"/>
    </source>
</evidence>
<keyword evidence="2" id="KW-1185">Reference proteome</keyword>